<dbReference type="GO" id="GO:0006260">
    <property type="term" value="P:DNA replication"/>
    <property type="evidence" value="ECO:0007669"/>
    <property type="project" value="UniProtKB-KW"/>
</dbReference>
<keyword evidence="10" id="KW-0520">NAD</keyword>
<dbReference type="GO" id="GO:0046872">
    <property type="term" value="F:metal ion binding"/>
    <property type="evidence" value="ECO:0007669"/>
    <property type="project" value="UniProtKB-KW"/>
</dbReference>
<dbReference type="InterPro" id="IPR001679">
    <property type="entry name" value="DNA_ligase"/>
</dbReference>
<dbReference type="InterPro" id="IPR013839">
    <property type="entry name" value="DNAligase_adenylation"/>
</dbReference>
<dbReference type="SMART" id="SM00292">
    <property type="entry name" value="BRCT"/>
    <property type="match status" value="1"/>
</dbReference>
<dbReference type="Gene3D" id="2.40.50.140">
    <property type="entry name" value="Nucleic acid-binding proteins"/>
    <property type="match status" value="1"/>
</dbReference>
<evidence type="ECO:0000256" key="9">
    <source>
        <dbReference type="ARBA" id="ARBA00022842"/>
    </source>
</evidence>
<evidence type="ECO:0000256" key="6">
    <source>
        <dbReference type="ARBA" id="ARBA00022723"/>
    </source>
</evidence>
<evidence type="ECO:0000256" key="11">
    <source>
        <dbReference type="ARBA" id="ARBA00023204"/>
    </source>
</evidence>
<comment type="function">
    <text evidence="2">DNA ligase that catalyzes the formation of phosphodiester linkages between 5'-phosphoryl and 3'-hydroxyl groups in double-stranded DNA using NAD as a coenzyme and as the energy source for the reaction. It is essential for DNA replication and repair of damaged DNA.</text>
</comment>
<dbReference type="InterPro" id="IPR004150">
    <property type="entry name" value="NAD_DNA_ligase_OB"/>
</dbReference>
<evidence type="ECO:0000256" key="7">
    <source>
        <dbReference type="ARBA" id="ARBA00022763"/>
    </source>
</evidence>
<proteinExistence type="inferred from homology"/>
<evidence type="ECO:0000259" key="13">
    <source>
        <dbReference type="PROSITE" id="PS50172"/>
    </source>
</evidence>
<dbReference type="PROSITE" id="PS50172">
    <property type="entry name" value="BRCT"/>
    <property type="match status" value="1"/>
</dbReference>
<dbReference type="Pfam" id="PF01653">
    <property type="entry name" value="DNA_ligase_aden"/>
    <property type="match status" value="1"/>
</dbReference>
<sequence length="673" mass="74340">MKLQERIAQLRDEVNYHLYRYHVLDAPVITDGEYDALYHELLRLEQENPQLITADSPTQRTGAEPLSAFQKVSHPAPILSLSNAFNAEDLFAWRQRIARYLPDPEMKLDYVAEPKLDGLTVVLTYENGRFTQGATRGNGTVGEDVTQNLRTITAVPQRIPVDPKSKLPVPPYLVVRGEVFFPLDKFEQFNARQLAAEKHVYMNPRNAAAGSLRQLDSKITAQRPLTIYCYDLIVWDGVDVPDKQWDRLDYLRQLGFPVSSDSHYCANIEAVAAAYDGWFEKRNQINYEVDGVVVKINERPLADSLGFVGKDPRGAVAMKFPAQEKTTQLLGMQVNVGRTGILAPNAVLEPVEIGGVTVRNATLHNYDEIARKDIRIGDTVIVKRAGDVIPYIIGPVVDLRDGSEQVIEPPTHCPVCGQPALRIPGEVAIYCDNPNCPEQLSRRVEYFVGRSAMDVDGFGAKTGALLVELGLIKDLADIYYLDRDALLALEGFKEKKVDNLLNGLEVSKNQPPDRFLTALGIRFVGGVVASLLIDVFGSIDALAEASQERLEEIEGIGPGTAVSLTSWFADEQHRDLLEKFRQARLKFKMDQPKAETAVSQTLAGRTFVITGTLPTLSRSEAKAIIEANGGKVTGSVSKKTDYLLAGEKAGSKLTKAENLGIPIIDEATLMTII</sequence>
<evidence type="ECO:0000256" key="12">
    <source>
        <dbReference type="ARBA" id="ARBA00034005"/>
    </source>
</evidence>
<reference evidence="14" key="1">
    <citation type="submission" date="2018-06" db="EMBL/GenBank/DDBJ databases">
        <authorList>
            <person name="Zhirakovskaya E."/>
        </authorList>
    </citation>
    <scope>NUCLEOTIDE SEQUENCE</scope>
</reference>
<protein>
    <recommendedName>
        <fullName evidence="3">DNA ligase (NAD(+))</fullName>
        <ecNumber evidence="3">6.5.1.2</ecNumber>
    </recommendedName>
</protein>
<dbReference type="Gene3D" id="1.10.287.610">
    <property type="entry name" value="Helix hairpin bin"/>
    <property type="match status" value="1"/>
</dbReference>
<dbReference type="PANTHER" id="PTHR23389:SF9">
    <property type="entry name" value="DNA LIGASE"/>
    <property type="match status" value="1"/>
</dbReference>
<dbReference type="Pfam" id="PF14520">
    <property type="entry name" value="HHH_5"/>
    <property type="match status" value="1"/>
</dbReference>
<dbReference type="Pfam" id="PF12826">
    <property type="entry name" value="HHH_2"/>
    <property type="match status" value="1"/>
</dbReference>
<evidence type="ECO:0000256" key="5">
    <source>
        <dbReference type="ARBA" id="ARBA00022705"/>
    </source>
</evidence>
<evidence type="ECO:0000256" key="10">
    <source>
        <dbReference type="ARBA" id="ARBA00023027"/>
    </source>
</evidence>
<dbReference type="Gene3D" id="3.30.470.30">
    <property type="entry name" value="DNA ligase/mRNA capping enzyme"/>
    <property type="match status" value="1"/>
</dbReference>
<evidence type="ECO:0000313" key="14">
    <source>
        <dbReference type="EMBL" id="VAW43425.1"/>
    </source>
</evidence>
<dbReference type="PIRSF" id="PIRSF001604">
    <property type="entry name" value="LigA"/>
    <property type="match status" value="1"/>
</dbReference>
<dbReference type="EC" id="6.5.1.2" evidence="3"/>
<dbReference type="PANTHER" id="PTHR23389">
    <property type="entry name" value="CHROMOSOME TRANSMISSION FIDELITY FACTOR 18"/>
    <property type="match status" value="1"/>
</dbReference>
<comment type="cofactor">
    <cofactor evidence="1">
        <name>Mg(2+)</name>
        <dbReference type="ChEBI" id="CHEBI:18420"/>
    </cofactor>
</comment>
<dbReference type="CDD" id="cd17748">
    <property type="entry name" value="BRCT_DNA_ligase_like"/>
    <property type="match status" value="1"/>
</dbReference>
<keyword evidence="9" id="KW-0460">Magnesium</keyword>
<dbReference type="SMART" id="SM00532">
    <property type="entry name" value="LIGANc"/>
    <property type="match status" value="1"/>
</dbReference>
<keyword evidence="5" id="KW-0235">DNA replication</keyword>
<dbReference type="SUPFAM" id="SSF50249">
    <property type="entry name" value="Nucleic acid-binding proteins"/>
    <property type="match status" value="1"/>
</dbReference>
<dbReference type="NCBIfam" id="TIGR00575">
    <property type="entry name" value="dnlj"/>
    <property type="match status" value="1"/>
</dbReference>
<dbReference type="GO" id="GO:0005829">
    <property type="term" value="C:cytosol"/>
    <property type="evidence" value="ECO:0007669"/>
    <property type="project" value="TreeGrafter"/>
</dbReference>
<keyword evidence="8" id="KW-0862">Zinc</keyword>
<dbReference type="InterPro" id="IPR013840">
    <property type="entry name" value="DNAligase_N"/>
</dbReference>
<name>A0A3B0VIQ2_9ZZZZ</name>
<dbReference type="SUPFAM" id="SSF47781">
    <property type="entry name" value="RuvA domain 2-like"/>
    <property type="match status" value="1"/>
</dbReference>
<keyword evidence="6" id="KW-0479">Metal-binding</keyword>
<evidence type="ECO:0000256" key="8">
    <source>
        <dbReference type="ARBA" id="ARBA00022833"/>
    </source>
</evidence>
<evidence type="ECO:0000256" key="1">
    <source>
        <dbReference type="ARBA" id="ARBA00001946"/>
    </source>
</evidence>
<dbReference type="EMBL" id="UOEU01001080">
    <property type="protein sequence ID" value="VAW43425.1"/>
    <property type="molecule type" value="Genomic_DNA"/>
</dbReference>
<feature type="domain" description="BRCT" evidence="13">
    <location>
        <begin position="597"/>
        <end position="673"/>
    </location>
</feature>
<dbReference type="Gene3D" id="1.10.150.20">
    <property type="entry name" value="5' to 3' exonuclease, C-terminal subdomain"/>
    <property type="match status" value="2"/>
</dbReference>
<dbReference type="NCBIfam" id="NF005932">
    <property type="entry name" value="PRK07956.1"/>
    <property type="match status" value="1"/>
</dbReference>
<dbReference type="CDD" id="cd00114">
    <property type="entry name" value="LIGANc"/>
    <property type="match status" value="1"/>
</dbReference>
<dbReference type="InterPro" id="IPR003583">
    <property type="entry name" value="Hlx-hairpin-Hlx_DNA-bd_motif"/>
</dbReference>
<dbReference type="SUPFAM" id="SSF56091">
    <property type="entry name" value="DNA ligase/mRNA capping enzyme, catalytic domain"/>
    <property type="match status" value="1"/>
</dbReference>
<dbReference type="InterPro" id="IPR001357">
    <property type="entry name" value="BRCT_dom"/>
</dbReference>
<dbReference type="SUPFAM" id="SSF52113">
    <property type="entry name" value="BRCT domain"/>
    <property type="match status" value="1"/>
</dbReference>
<dbReference type="InterPro" id="IPR010994">
    <property type="entry name" value="RuvA_2-like"/>
</dbReference>
<dbReference type="InterPro" id="IPR041663">
    <property type="entry name" value="DisA/LigA_HHH"/>
</dbReference>
<dbReference type="GO" id="GO:0003677">
    <property type="term" value="F:DNA binding"/>
    <property type="evidence" value="ECO:0007669"/>
    <property type="project" value="InterPro"/>
</dbReference>
<dbReference type="FunFam" id="3.30.470.30:FF:000001">
    <property type="entry name" value="DNA ligase"/>
    <property type="match status" value="1"/>
</dbReference>
<evidence type="ECO:0000256" key="4">
    <source>
        <dbReference type="ARBA" id="ARBA00022598"/>
    </source>
</evidence>
<evidence type="ECO:0000256" key="2">
    <source>
        <dbReference type="ARBA" id="ARBA00004067"/>
    </source>
</evidence>
<dbReference type="FunFam" id="2.40.50.140:FF:000012">
    <property type="entry name" value="DNA ligase"/>
    <property type="match status" value="1"/>
</dbReference>
<dbReference type="Pfam" id="PF00533">
    <property type="entry name" value="BRCT"/>
    <property type="match status" value="1"/>
</dbReference>
<dbReference type="GO" id="GO:0003911">
    <property type="term" value="F:DNA ligase (NAD+) activity"/>
    <property type="evidence" value="ECO:0007669"/>
    <property type="project" value="UniProtKB-EC"/>
</dbReference>
<keyword evidence="7" id="KW-0227">DNA damage</keyword>
<organism evidence="14">
    <name type="scientific">hydrothermal vent metagenome</name>
    <dbReference type="NCBI Taxonomy" id="652676"/>
    <lineage>
        <taxon>unclassified sequences</taxon>
        <taxon>metagenomes</taxon>
        <taxon>ecological metagenomes</taxon>
    </lineage>
</organism>
<dbReference type="InterPro" id="IPR012340">
    <property type="entry name" value="NA-bd_OB-fold"/>
</dbReference>
<dbReference type="HAMAP" id="MF_01588">
    <property type="entry name" value="DNA_ligase_A"/>
    <property type="match status" value="1"/>
</dbReference>
<dbReference type="Gene3D" id="3.40.50.10190">
    <property type="entry name" value="BRCT domain"/>
    <property type="match status" value="1"/>
</dbReference>
<dbReference type="AlphaFoldDB" id="A0A3B0VIQ2"/>
<accession>A0A3B0VIQ2</accession>
<evidence type="ECO:0000256" key="3">
    <source>
        <dbReference type="ARBA" id="ARBA00012722"/>
    </source>
</evidence>
<dbReference type="SMART" id="SM00278">
    <property type="entry name" value="HhH1"/>
    <property type="match status" value="3"/>
</dbReference>
<gene>
    <name evidence="14" type="ORF">MNBD_CHLOROFLEXI01-1785</name>
</gene>
<dbReference type="InterPro" id="IPR004149">
    <property type="entry name" value="Znf_DNAligase_C4"/>
</dbReference>
<dbReference type="Gene3D" id="6.20.10.30">
    <property type="match status" value="1"/>
</dbReference>
<keyword evidence="11" id="KW-0234">DNA repair</keyword>
<comment type="catalytic activity">
    <reaction evidence="12">
        <text>NAD(+) + (deoxyribonucleotide)n-3'-hydroxyl + 5'-phospho-(deoxyribonucleotide)m = (deoxyribonucleotide)n+m + AMP + beta-nicotinamide D-nucleotide.</text>
        <dbReference type="EC" id="6.5.1.2"/>
    </reaction>
</comment>
<dbReference type="Pfam" id="PF03119">
    <property type="entry name" value="DNA_ligase_ZBD"/>
    <property type="match status" value="1"/>
</dbReference>
<dbReference type="Pfam" id="PF03120">
    <property type="entry name" value="OB_DNA_ligase"/>
    <property type="match status" value="1"/>
</dbReference>
<dbReference type="InterPro" id="IPR036420">
    <property type="entry name" value="BRCT_dom_sf"/>
</dbReference>
<keyword evidence="4 14" id="KW-0436">Ligase</keyword>
<dbReference type="GO" id="GO:0006281">
    <property type="term" value="P:DNA repair"/>
    <property type="evidence" value="ECO:0007669"/>
    <property type="project" value="UniProtKB-KW"/>
</dbReference>